<feature type="signal peptide" evidence="1">
    <location>
        <begin position="1"/>
        <end position="17"/>
    </location>
</feature>
<evidence type="ECO:0000313" key="3">
    <source>
        <dbReference type="Proteomes" id="UP001324634"/>
    </source>
</evidence>
<evidence type="ECO:0000313" key="2">
    <source>
        <dbReference type="EMBL" id="WPU63869.1"/>
    </source>
</evidence>
<name>A0AAX4HKT0_9BACT</name>
<sequence length="257" mass="28290">MKLFFTFLMLSAFAANAADTKDMNTANNPLTPMLGLNFQDYYSSSLFGSDKTSNTFLTRGTLPQKIGGLPQITRLTIPYQNVPRVGDEGVNGFGDINIFDIFLMKPKNGVEFGIGPYFVFPTATEDETGAGKWQAGASAVAIKPGDWGMMGALLTYQHSFAGPSERPTQNLATLQPFLIYNLPKSFYVRSSAIMNFNWQNGHYYIPIGAGAGKVWKLKSGTIMNLFVEPQWTIAHEGDGQPNFQTFMGLNLQFPLGH</sequence>
<dbReference type="EMBL" id="CP139487">
    <property type="protein sequence ID" value="WPU63869.1"/>
    <property type="molecule type" value="Genomic_DNA"/>
</dbReference>
<keyword evidence="1" id="KW-0732">Signal</keyword>
<evidence type="ECO:0000256" key="1">
    <source>
        <dbReference type="SAM" id="SignalP"/>
    </source>
</evidence>
<reference evidence="2 3" key="1">
    <citation type="submission" date="2023-11" db="EMBL/GenBank/DDBJ databases">
        <title>Peredibacter starrii A3.12.</title>
        <authorList>
            <person name="Mitchell R.J."/>
        </authorList>
    </citation>
    <scope>NUCLEOTIDE SEQUENCE [LARGE SCALE GENOMIC DNA]</scope>
    <source>
        <strain evidence="2 3">A3.12</strain>
    </source>
</reference>
<dbReference type="Proteomes" id="UP001324634">
    <property type="component" value="Chromosome"/>
</dbReference>
<feature type="chain" id="PRO_5043858932" description="Neuromedin U" evidence="1">
    <location>
        <begin position="18"/>
        <end position="257"/>
    </location>
</feature>
<proteinExistence type="predicted"/>
<organism evidence="2 3">
    <name type="scientific">Peredibacter starrii</name>
    <dbReference type="NCBI Taxonomy" id="28202"/>
    <lineage>
        <taxon>Bacteria</taxon>
        <taxon>Pseudomonadati</taxon>
        <taxon>Bdellovibrionota</taxon>
        <taxon>Bacteriovoracia</taxon>
        <taxon>Bacteriovoracales</taxon>
        <taxon>Bacteriovoracaceae</taxon>
        <taxon>Peredibacter</taxon>
    </lineage>
</organism>
<gene>
    <name evidence="2" type="ORF">SOO65_14335</name>
</gene>
<dbReference type="RefSeq" id="WP_321391417.1">
    <property type="nucleotide sequence ID" value="NZ_CP139487.1"/>
</dbReference>
<accession>A0AAX4HKT0</accession>
<evidence type="ECO:0008006" key="4">
    <source>
        <dbReference type="Google" id="ProtNLM"/>
    </source>
</evidence>
<keyword evidence="3" id="KW-1185">Reference proteome</keyword>
<protein>
    <recommendedName>
        <fullName evidence="4">Neuromedin U</fullName>
    </recommendedName>
</protein>
<dbReference type="AlphaFoldDB" id="A0AAX4HKT0"/>
<dbReference type="KEGG" id="psti:SOO65_14335"/>